<comment type="caution">
    <text evidence="1">The sequence shown here is derived from an EMBL/GenBank/DDBJ whole genome shotgun (WGS) entry which is preliminary data.</text>
</comment>
<dbReference type="AlphaFoldDB" id="A0A5J1LXM0"/>
<sequence length="118" mass="13505">MLNNVLNVSRSIQTIRDCTSVVASIPLRNSIDELQIRVLNLNHANAIKQLRFILTLKSEAEGVKHSVKVFSEAILLNGKLRHLVRPERQYPDVLAREKYLLSEVQDKVNDFVKSHPLH</sequence>
<organism evidence="1">
    <name type="scientific">Salmonella virchow</name>
    <dbReference type="NCBI Taxonomy" id="48409"/>
    <lineage>
        <taxon>Bacteria</taxon>
        <taxon>Pseudomonadati</taxon>
        <taxon>Pseudomonadota</taxon>
        <taxon>Gammaproteobacteria</taxon>
        <taxon>Enterobacterales</taxon>
        <taxon>Enterobacteriaceae</taxon>
        <taxon>Salmonella</taxon>
    </lineage>
</organism>
<proteinExistence type="predicted"/>
<name>A0A5J1LXM0_SALVI</name>
<accession>A0A5J1LXM0</accession>
<dbReference type="EMBL" id="AALJUI010000017">
    <property type="protein sequence ID" value="EDA3550993.1"/>
    <property type="molecule type" value="Genomic_DNA"/>
</dbReference>
<gene>
    <name evidence="1" type="ORF">A4N90_11280</name>
</gene>
<evidence type="ECO:0000313" key="1">
    <source>
        <dbReference type="EMBL" id="EDA3550993.1"/>
    </source>
</evidence>
<protein>
    <submittedName>
        <fullName evidence="1">Uncharacterized protein</fullName>
    </submittedName>
</protein>
<reference evidence="1" key="1">
    <citation type="submission" date="2018-07" db="EMBL/GenBank/DDBJ databases">
        <authorList>
            <person name="Ashton P.M."/>
            <person name="Dallman T."/>
            <person name="Nair S."/>
            <person name="De Pinna E."/>
            <person name="Peters T."/>
            <person name="Grant K."/>
        </authorList>
    </citation>
    <scope>NUCLEOTIDE SEQUENCE</scope>
    <source>
        <strain evidence="1">173554</strain>
    </source>
</reference>